<dbReference type="Pfam" id="PF00106">
    <property type="entry name" value="adh_short"/>
    <property type="match status" value="1"/>
</dbReference>
<dbReference type="RefSeq" id="WP_132295783.1">
    <property type="nucleotide sequence ID" value="NZ_SMFU01000011.1"/>
</dbReference>
<comment type="caution">
    <text evidence="1">The sequence shown here is derived from an EMBL/GenBank/DDBJ whole genome shotgun (WGS) entry which is preliminary data.</text>
</comment>
<gene>
    <name evidence="1" type="ORF">CLV83_3646</name>
</gene>
<protein>
    <submittedName>
        <fullName evidence="1">NAD(P)-dependent dehydrogenase (Short-subunit alcohol dehydrogenase family)</fullName>
    </submittedName>
</protein>
<dbReference type="PANTHER" id="PTHR45458">
    <property type="entry name" value="SHORT-CHAIN DEHYDROGENASE/REDUCTASE SDR"/>
    <property type="match status" value="1"/>
</dbReference>
<dbReference type="SUPFAM" id="SSF51735">
    <property type="entry name" value="NAD(P)-binding Rossmann-fold domains"/>
    <property type="match status" value="1"/>
</dbReference>
<evidence type="ECO:0000313" key="1">
    <source>
        <dbReference type="EMBL" id="TCK04230.1"/>
    </source>
</evidence>
<accession>A0A4R1GBY8</accession>
<evidence type="ECO:0000313" key="2">
    <source>
        <dbReference type="Proteomes" id="UP000294546"/>
    </source>
</evidence>
<proteinExistence type="predicted"/>
<dbReference type="AlphaFoldDB" id="A0A4R1GBY8"/>
<dbReference type="Gene3D" id="3.40.50.720">
    <property type="entry name" value="NAD(P)-binding Rossmann-like Domain"/>
    <property type="match status" value="1"/>
</dbReference>
<keyword evidence="2" id="KW-1185">Reference proteome</keyword>
<reference evidence="1 2" key="1">
    <citation type="submission" date="2019-03" db="EMBL/GenBank/DDBJ databases">
        <title>Genomic Encyclopedia of Archaeal and Bacterial Type Strains, Phase II (KMG-II): from individual species to whole genera.</title>
        <authorList>
            <person name="Goeker M."/>
        </authorList>
    </citation>
    <scope>NUCLEOTIDE SEQUENCE [LARGE SCALE GENOMIC DNA]</scope>
    <source>
        <strain evidence="1 2">DSM 27697</strain>
    </source>
</reference>
<sequence length="227" mass="24145">METALVTGAGRGIGLALVQQLIESGYRVIATCRGEPSPALRALESSSQCQIEQLEVTSQRSIEDLAQALSGVTIDLLINNAGILGPNNQSLHQLDPTDWLQTLAINTVAPSMISLALLDNLKRSANPRIITVSSDMASFHDGGSSLLAYRSSKAAANKAMQGLALELRSDGVIVCPVLPGWVQTDMGGASASETPEESASGIIKLAQRLTLKDSGHFFTWRGDEYPW</sequence>
<dbReference type="EMBL" id="SMFU01000011">
    <property type="protein sequence ID" value="TCK04230.1"/>
    <property type="molecule type" value="Genomic_DNA"/>
</dbReference>
<dbReference type="GO" id="GO:0016616">
    <property type="term" value="F:oxidoreductase activity, acting on the CH-OH group of donors, NAD or NADP as acceptor"/>
    <property type="evidence" value="ECO:0007669"/>
    <property type="project" value="TreeGrafter"/>
</dbReference>
<dbReference type="InterPro" id="IPR002347">
    <property type="entry name" value="SDR_fam"/>
</dbReference>
<organism evidence="1 2">
    <name type="scientific">Marinobacterium mangrovicola</name>
    <dbReference type="NCBI Taxonomy" id="1476959"/>
    <lineage>
        <taxon>Bacteria</taxon>
        <taxon>Pseudomonadati</taxon>
        <taxon>Pseudomonadota</taxon>
        <taxon>Gammaproteobacteria</taxon>
        <taxon>Oceanospirillales</taxon>
        <taxon>Oceanospirillaceae</taxon>
        <taxon>Marinobacterium</taxon>
    </lineage>
</organism>
<dbReference type="Proteomes" id="UP000294546">
    <property type="component" value="Unassembled WGS sequence"/>
</dbReference>
<dbReference type="InterPro" id="IPR052184">
    <property type="entry name" value="SDR_enzymes"/>
</dbReference>
<dbReference type="InterPro" id="IPR036291">
    <property type="entry name" value="NAD(P)-bd_dom_sf"/>
</dbReference>
<name>A0A4R1GBY8_9GAMM</name>
<dbReference type="PRINTS" id="PR00081">
    <property type="entry name" value="GDHRDH"/>
</dbReference>
<dbReference type="OrthoDB" id="9785826at2"/>
<dbReference type="PANTHER" id="PTHR45458:SF1">
    <property type="entry name" value="SHORT CHAIN DEHYDROGENASE"/>
    <property type="match status" value="1"/>
</dbReference>
<dbReference type="CDD" id="cd05325">
    <property type="entry name" value="carb_red_sniffer_like_SDR_c"/>
    <property type="match status" value="1"/>
</dbReference>